<dbReference type="GO" id="GO:0005524">
    <property type="term" value="F:ATP binding"/>
    <property type="evidence" value="ECO:0007669"/>
    <property type="project" value="UniProtKB-KW"/>
</dbReference>
<dbReference type="STRING" id="862908.BMS_0934"/>
<evidence type="ECO:0000256" key="3">
    <source>
        <dbReference type="ARBA" id="ARBA00008258"/>
    </source>
</evidence>
<accession>E1WXC1</accession>
<dbReference type="CDD" id="cd00814">
    <property type="entry name" value="MetRS_core"/>
    <property type="match status" value="1"/>
</dbReference>
<evidence type="ECO:0000256" key="11">
    <source>
        <dbReference type="ARBA" id="ARBA00022917"/>
    </source>
</evidence>
<evidence type="ECO:0000256" key="9">
    <source>
        <dbReference type="ARBA" id="ARBA00022833"/>
    </source>
</evidence>
<dbReference type="Gene3D" id="1.10.730.10">
    <property type="entry name" value="Isoleucyl-tRNA Synthetase, Domain 1"/>
    <property type="match status" value="1"/>
</dbReference>
<evidence type="ECO:0000256" key="12">
    <source>
        <dbReference type="ARBA" id="ARBA00023146"/>
    </source>
</evidence>
<keyword evidence="7 15" id="KW-0436">Ligase</keyword>
<dbReference type="eggNOG" id="COG0143">
    <property type="taxonomic scope" value="Bacteria"/>
</dbReference>
<dbReference type="SUPFAM" id="SSF57770">
    <property type="entry name" value="Methionyl-tRNA synthetase (MetRS), Zn-domain"/>
    <property type="match status" value="1"/>
</dbReference>
<dbReference type="GO" id="GO:0006431">
    <property type="term" value="P:methionyl-tRNA aminoacylation"/>
    <property type="evidence" value="ECO:0007669"/>
    <property type="project" value="InterPro"/>
</dbReference>
<gene>
    <name evidence="18" type="primary">metG</name>
    <name evidence="18" type="ordered locus">BMS_0934</name>
</gene>
<keyword evidence="6" id="KW-0963">Cytoplasm</keyword>
<dbReference type="InterPro" id="IPR014729">
    <property type="entry name" value="Rossmann-like_a/b/a_fold"/>
</dbReference>
<dbReference type="GO" id="GO:0005829">
    <property type="term" value="C:cytosol"/>
    <property type="evidence" value="ECO:0007669"/>
    <property type="project" value="TreeGrafter"/>
</dbReference>
<dbReference type="GO" id="GO:0004825">
    <property type="term" value="F:methionine-tRNA ligase activity"/>
    <property type="evidence" value="ECO:0007669"/>
    <property type="project" value="UniProtKB-EC"/>
</dbReference>
<proteinExistence type="inferred from homology"/>
<evidence type="ECO:0000256" key="15">
    <source>
        <dbReference type="RuleBase" id="RU363039"/>
    </source>
</evidence>
<keyword evidence="11 15" id="KW-0648">Protein biosynthesis</keyword>
<evidence type="ECO:0000259" key="17">
    <source>
        <dbReference type="Pfam" id="PF19303"/>
    </source>
</evidence>
<evidence type="ECO:0000313" key="18">
    <source>
        <dbReference type="EMBL" id="CBW25822.1"/>
    </source>
</evidence>
<dbReference type="FunFam" id="2.20.28.20:FF:000001">
    <property type="entry name" value="Methionine--tRNA ligase"/>
    <property type="match status" value="1"/>
</dbReference>
<feature type="domain" description="Methionyl-tRNA synthetase anticodon-binding" evidence="17">
    <location>
        <begin position="423"/>
        <end position="543"/>
    </location>
</feature>
<dbReference type="PATRIC" id="fig|862908.3.peg.889"/>
<dbReference type="Proteomes" id="UP000008963">
    <property type="component" value="Chromosome"/>
</dbReference>
<evidence type="ECO:0000256" key="10">
    <source>
        <dbReference type="ARBA" id="ARBA00022840"/>
    </source>
</evidence>
<comment type="similarity">
    <text evidence="3">Belongs to the class-I aminoacyl-tRNA synthetase family. MetG type 1 subfamily.</text>
</comment>
<dbReference type="InterPro" id="IPR014758">
    <property type="entry name" value="Met-tRNA_synth"/>
</dbReference>
<comment type="function">
    <text evidence="1">Is required not only for elongation of protein synthesis but also for the initiation of all mRNA translation through initiator tRNA(fMet) aminoacylation.</text>
</comment>
<evidence type="ECO:0000256" key="13">
    <source>
        <dbReference type="ARBA" id="ARBA00030904"/>
    </source>
</evidence>
<evidence type="ECO:0000256" key="14">
    <source>
        <dbReference type="ARBA" id="ARBA00047364"/>
    </source>
</evidence>
<organism evidence="18 19">
    <name type="scientific">Halobacteriovorax marinus (strain ATCC BAA-682 / DSM 15412 / SJ)</name>
    <name type="common">Bacteriovorax marinus</name>
    <dbReference type="NCBI Taxonomy" id="862908"/>
    <lineage>
        <taxon>Bacteria</taxon>
        <taxon>Pseudomonadati</taxon>
        <taxon>Bdellovibrionota</taxon>
        <taxon>Bacteriovoracia</taxon>
        <taxon>Bacteriovoracales</taxon>
        <taxon>Halobacteriovoraceae</taxon>
        <taxon>Halobacteriovorax</taxon>
    </lineage>
</organism>
<evidence type="ECO:0000256" key="4">
    <source>
        <dbReference type="ARBA" id="ARBA00012838"/>
    </source>
</evidence>
<dbReference type="Gene3D" id="2.20.28.20">
    <property type="entry name" value="Methionyl-tRNA synthetase, Zn-domain"/>
    <property type="match status" value="1"/>
</dbReference>
<feature type="domain" description="Methionyl/Leucyl tRNA synthetase" evidence="16">
    <location>
        <begin position="6"/>
        <end position="401"/>
    </location>
</feature>
<sequence>MQEKKYLITAALPYANGPIHFGHMAGAYLSSDVYNRHRKLQGHKTLFISGSDEHGVAIMLNAKKVSEPYQEYVNKWHREHSELFKDFGIGFDFFGQTSADYHKEEVIKWFKVLHEKGYIEPKDSQQLYCNDCHNHLPDRFVEGTCYKCDYEHARGDECPNCGEFIDPVKLTNTVCKICASQNISEVTVTQYYICLSKYHPEYRKWLETKSDEWRKTVYPYVDSLTKENLHDRAITRDIDWGIDVPLPNTEGKKLYVWFDAPIGYVSNTKKYLEQVESSEDYINDWWNSDDVELTHFIGKDNIIFHTVIFPTMSMASGICKPANQVPANQFLNLEGKQFSKSTGHYVDAAKAVAKFGQNALRYYLLSILPEQTDSSFSWEQLQAKVNNELANNIGNFLNRCLKFTQKNWNEGMPAKYYEGFTGSSACESLSADIKALNELVDGYNIKKGIEKVMFIGQSANNFFSDNAPWAQIKEDKDLAGKTLAHSSIYALCLGVIMKPFLPALSDSILKHYENILTEEHQRKIYSGDLSVIDEIFSKGHVLSEEVVALVPKIDDALIKEELEALEAKK</sequence>
<evidence type="ECO:0000259" key="16">
    <source>
        <dbReference type="Pfam" id="PF09334"/>
    </source>
</evidence>
<dbReference type="Gene3D" id="3.40.50.620">
    <property type="entry name" value="HUPs"/>
    <property type="match status" value="1"/>
</dbReference>
<dbReference type="EC" id="6.1.1.10" evidence="4"/>
<keyword evidence="19" id="KW-1185">Reference proteome</keyword>
<dbReference type="HOGENOM" id="CLU_009710_1_2_7"/>
<dbReference type="KEGG" id="bmx:BMS_0934"/>
<dbReference type="InterPro" id="IPR041872">
    <property type="entry name" value="Anticodon_Met"/>
</dbReference>
<name>E1WXC1_HALMS</name>
<keyword evidence="8 15" id="KW-0547">Nucleotide-binding</keyword>
<dbReference type="Pfam" id="PF09334">
    <property type="entry name" value="tRNA-synt_1g"/>
    <property type="match status" value="1"/>
</dbReference>
<keyword evidence="12 15" id="KW-0030">Aminoacyl-tRNA synthetase</keyword>
<dbReference type="PANTHER" id="PTHR45765:SF1">
    <property type="entry name" value="METHIONINE--TRNA LIGASE, CYTOPLASMIC"/>
    <property type="match status" value="1"/>
</dbReference>
<evidence type="ECO:0000256" key="7">
    <source>
        <dbReference type="ARBA" id="ARBA00022598"/>
    </source>
</evidence>
<protein>
    <recommendedName>
        <fullName evidence="5">Methionine--tRNA ligase</fullName>
        <ecNumber evidence="4">6.1.1.10</ecNumber>
    </recommendedName>
    <alternativeName>
        <fullName evidence="13">Methionyl-tRNA synthetase</fullName>
    </alternativeName>
</protein>
<reference evidence="19" key="1">
    <citation type="journal article" date="2013" name="ISME J.">
        <title>A small predatory core genome in the divergent marine Bacteriovorax marinus SJ and the terrestrial Bdellovibrio bacteriovorus.</title>
        <authorList>
            <person name="Crossman L.C."/>
            <person name="Chen H."/>
            <person name="Cerdeno-Tarraga A.M."/>
            <person name="Brooks K."/>
            <person name="Quail M.A."/>
            <person name="Pineiro S.A."/>
            <person name="Hobley L."/>
            <person name="Sockett R.E."/>
            <person name="Bentley S.D."/>
            <person name="Parkhill J."/>
            <person name="Williams H.N."/>
            <person name="Stine O.C."/>
        </authorList>
    </citation>
    <scope>NUCLEOTIDE SEQUENCE [LARGE SCALE GENOMIC DNA]</scope>
    <source>
        <strain evidence="19">ATCC BAA-682 / DSM 15412 / SJ</strain>
    </source>
</reference>
<keyword evidence="10 15" id="KW-0067">ATP-binding</keyword>
<keyword evidence="9" id="KW-0862">Zinc</keyword>
<dbReference type="NCBIfam" id="TIGR00398">
    <property type="entry name" value="metG"/>
    <property type="match status" value="1"/>
</dbReference>
<dbReference type="PANTHER" id="PTHR45765">
    <property type="entry name" value="METHIONINE--TRNA LIGASE"/>
    <property type="match status" value="1"/>
</dbReference>
<dbReference type="InterPro" id="IPR009080">
    <property type="entry name" value="tRNAsynth_Ia_anticodon-bd"/>
</dbReference>
<dbReference type="EMBL" id="FQ312005">
    <property type="protein sequence ID" value="CBW25822.1"/>
    <property type="molecule type" value="Genomic_DNA"/>
</dbReference>
<dbReference type="RefSeq" id="WP_014243607.1">
    <property type="nucleotide sequence ID" value="NC_016620.1"/>
</dbReference>
<evidence type="ECO:0000256" key="2">
    <source>
        <dbReference type="ARBA" id="ARBA00004496"/>
    </source>
</evidence>
<evidence type="ECO:0000256" key="8">
    <source>
        <dbReference type="ARBA" id="ARBA00022741"/>
    </source>
</evidence>
<dbReference type="Pfam" id="PF19303">
    <property type="entry name" value="Anticodon_3"/>
    <property type="match status" value="1"/>
</dbReference>
<dbReference type="PRINTS" id="PR01041">
    <property type="entry name" value="TRNASYNTHMET"/>
</dbReference>
<evidence type="ECO:0000313" key="19">
    <source>
        <dbReference type="Proteomes" id="UP000008963"/>
    </source>
</evidence>
<dbReference type="InterPro" id="IPR023458">
    <property type="entry name" value="Met-tRNA_ligase_1"/>
</dbReference>
<evidence type="ECO:0000256" key="1">
    <source>
        <dbReference type="ARBA" id="ARBA00003314"/>
    </source>
</evidence>
<dbReference type="InterPro" id="IPR015413">
    <property type="entry name" value="Methionyl/Leucyl_tRNA_Synth"/>
</dbReference>
<evidence type="ECO:0000256" key="5">
    <source>
        <dbReference type="ARBA" id="ARBA00018753"/>
    </source>
</evidence>
<dbReference type="OrthoDB" id="5287293at2"/>
<dbReference type="InterPro" id="IPR029038">
    <property type="entry name" value="MetRS_Zn"/>
</dbReference>
<dbReference type="SUPFAM" id="SSF52374">
    <property type="entry name" value="Nucleotidylyl transferase"/>
    <property type="match status" value="1"/>
</dbReference>
<dbReference type="SUPFAM" id="SSF47323">
    <property type="entry name" value="Anticodon-binding domain of a subclass of class I aminoacyl-tRNA synthetases"/>
    <property type="match status" value="1"/>
</dbReference>
<comment type="catalytic activity">
    <reaction evidence="14">
        <text>tRNA(Met) + L-methionine + ATP = L-methionyl-tRNA(Met) + AMP + diphosphate</text>
        <dbReference type="Rhea" id="RHEA:13481"/>
        <dbReference type="Rhea" id="RHEA-COMP:9667"/>
        <dbReference type="Rhea" id="RHEA-COMP:9698"/>
        <dbReference type="ChEBI" id="CHEBI:30616"/>
        <dbReference type="ChEBI" id="CHEBI:33019"/>
        <dbReference type="ChEBI" id="CHEBI:57844"/>
        <dbReference type="ChEBI" id="CHEBI:78442"/>
        <dbReference type="ChEBI" id="CHEBI:78530"/>
        <dbReference type="ChEBI" id="CHEBI:456215"/>
        <dbReference type="EC" id="6.1.1.10"/>
    </reaction>
</comment>
<evidence type="ECO:0000256" key="6">
    <source>
        <dbReference type="ARBA" id="ARBA00022490"/>
    </source>
</evidence>
<comment type="subcellular location">
    <subcellularLocation>
        <location evidence="2">Cytoplasm</location>
    </subcellularLocation>
</comment>
<dbReference type="AlphaFoldDB" id="E1WXC1"/>
<dbReference type="InterPro" id="IPR033911">
    <property type="entry name" value="MetRS_core"/>
</dbReference>